<dbReference type="InterPro" id="IPR046452">
    <property type="entry name" value="HgmA_N"/>
</dbReference>
<evidence type="ECO:0000256" key="5">
    <source>
        <dbReference type="ARBA" id="ARBA00022723"/>
    </source>
</evidence>
<dbReference type="GO" id="GO:0005737">
    <property type="term" value="C:cytoplasm"/>
    <property type="evidence" value="ECO:0007669"/>
    <property type="project" value="TreeGrafter"/>
</dbReference>
<dbReference type="EC" id="1.13.11.5" evidence="4"/>
<evidence type="ECO:0000256" key="2">
    <source>
        <dbReference type="ARBA" id="ARBA00004704"/>
    </source>
</evidence>
<evidence type="ECO:0000256" key="3">
    <source>
        <dbReference type="ARBA" id="ARBA00007757"/>
    </source>
</evidence>
<proteinExistence type="inferred from homology"/>
<dbReference type="SUPFAM" id="SSF51182">
    <property type="entry name" value="RmlC-like cupins"/>
    <property type="match status" value="1"/>
</dbReference>
<keyword evidence="8 9" id="KW-0408">Iron</keyword>
<feature type="binding site" evidence="9">
    <location>
        <position position="324"/>
    </location>
    <ligand>
        <name>Fe cation</name>
        <dbReference type="ChEBI" id="CHEBI:24875"/>
    </ligand>
</feature>
<keyword evidence="6" id="KW-0223">Dioxygenase</keyword>
<evidence type="ECO:0000256" key="9">
    <source>
        <dbReference type="PIRSR" id="PIRSR605708-2"/>
    </source>
</evidence>
<organism evidence="11 12">
    <name type="scientific">Lecanosticta acicola</name>
    <dbReference type="NCBI Taxonomy" id="111012"/>
    <lineage>
        <taxon>Eukaryota</taxon>
        <taxon>Fungi</taxon>
        <taxon>Dikarya</taxon>
        <taxon>Ascomycota</taxon>
        <taxon>Pezizomycotina</taxon>
        <taxon>Dothideomycetes</taxon>
        <taxon>Dothideomycetidae</taxon>
        <taxon>Mycosphaerellales</taxon>
        <taxon>Mycosphaerellaceae</taxon>
        <taxon>Lecanosticta</taxon>
    </lineage>
</organism>
<accession>A0AAI8Z218</accession>
<dbReference type="GO" id="GO:0004411">
    <property type="term" value="F:homogentisate 1,2-dioxygenase activity"/>
    <property type="evidence" value="ECO:0007669"/>
    <property type="project" value="UniProtKB-EC"/>
</dbReference>
<evidence type="ECO:0000256" key="6">
    <source>
        <dbReference type="ARBA" id="ARBA00022964"/>
    </source>
</evidence>
<dbReference type="GO" id="GO:0006570">
    <property type="term" value="P:tyrosine metabolic process"/>
    <property type="evidence" value="ECO:0007669"/>
    <property type="project" value="InterPro"/>
</dbReference>
<dbReference type="Gene3D" id="2.60.120.10">
    <property type="entry name" value="Jelly Rolls"/>
    <property type="match status" value="1"/>
</dbReference>
<evidence type="ECO:0000256" key="7">
    <source>
        <dbReference type="ARBA" id="ARBA00023002"/>
    </source>
</evidence>
<feature type="binding site" evidence="9">
    <location>
        <position position="368"/>
    </location>
    <ligand>
        <name>homogentisate</name>
        <dbReference type="ChEBI" id="CHEBI:16169"/>
    </ligand>
</feature>
<sequence>MAPVTDFHIKEKYTYLNGFGSYHGSEALPDASPLVNNSPQKPPYGLRTERISGTAFTAPRHQNLQTFMYRISSSIEHSTFIPHGAAPKLPTNLTPNAYMWPSFSCADDTDWTRQELLAGNGDPSARMGCALWLFAITKDMPERTASSSLDGDQLIIPQAGTLDIQTELGKLLVRQNEIAVIPRGIRYRVTLPAGAARGYVCELFQSHFQLPELGAIGSTGLANVRDFQIPTAYFDGELKDGVARAHDTGEWTMLSRLGGRLWSCAQNRTPFDVVAWHVFDEHDPSLFVVLTAPSGDPGAGVVDFAIVPPRWKVTEDTLRIPYYHRNVCPEFYGPIISAQDPMHPLNAASEGNAFFPFCAGLNGNMATHGAAEEDFQRNSNEELKPTKTTNDGYSIFLLETQKPLFVSDWAEEAAKGNSRPKKRGDAKM</sequence>
<comment type="similarity">
    <text evidence="3">Belongs to the homogentisate dioxygenase family.</text>
</comment>
<dbReference type="InterPro" id="IPR011051">
    <property type="entry name" value="RmlC_Cupin_sf"/>
</dbReference>
<dbReference type="PANTHER" id="PTHR11056:SF0">
    <property type="entry name" value="HOMOGENTISATE 1,2-DIOXYGENASE"/>
    <property type="match status" value="1"/>
</dbReference>
<feature type="binding site" evidence="9">
    <location>
        <position position="330"/>
    </location>
    <ligand>
        <name>Fe cation</name>
        <dbReference type="ChEBI" id="CHEBI:24875"/>
    </ligand>
</feature>
<dbReference type="Proteomes" id="UP001296104">
    <property type="component" value="Unassembled WGS sequence"/>
</dbReference>
<dbReference type="PANTHER" id="PTHR11056">
    <property type="entry name" value="HOMOGENTISATE 1,2-DIOXYGENASE"/>
    <property type="match status" value="1"/>
</dbReference>
<dbReference type="EMBL" id="CAVMBE010000042">
    <property type="protein sequence ID" value="CAK4030993.1"/>
    <property type="molecule type" value="Genomic_DNA"/>
</dbReference>
<comment type="caution">
    <text evidence="11">The sequence shown here is derived from an EMBL/GenBank/DDBJ whole genome shotgun (WGS) entry which is preliminary data.</text>
</comment>
<comment type="pathway">
    <text evidence="2">Amino-acid degradation; L-phenylalanine degradation; acetoacetate and fumarate from L-phenylalanine: step 4/6.</text>
</comment>
<dbReference type="GO" id="GO:0006559">
    <property type="term" value="P:L-phenylalanine catabolic process"/>
    <property type="evidence" value="ECO:0007669"/>
    <property type="project" value="InterPro"/>
</dbReference>
<dbReference type="AlphaFoldDB" id="A0AAI8Z218"/>
<feature type="domain" description="Homogentisate 1,2-dioxygenase N-terminal" evidence="10">
    <location>
        <begin position="14"/>
        <end position="277"/>
    </location>
</feature>
<keyword evidence="12" id="KW-1185">Reference proteome</keyword>
<evidence type="ECO:0000256" key="1">
    <source>
        <dbReference type="ARBA" id="ARBA00001962"/>
    </source>
</evidence>
<dbReference type="GO" id="GO:0046872">
    <property type="term" value="F:metal ion binding"/>
    <property type="evidence" value="ECO:0007669"/>
    <property type="project" value="UniProtKB-KW"/>
</dbReference>
<evidence type="ECO:0000256" key="8">
    <source>
        <dbReference type="ARBA" id="ARBA00023004"/>
    </source>
</evidence>
<name>A0AAI8Z218_9PEZI</name>
<gene>
    <name evidence="11" type="ORF">LECACI_7A006151</name>
</gene>
<comment type="cofactor">
    <cofactor evidence="1 9">
        <name>Fe cation</name>
        <dbReference type="ChEBI" id="CHEBI:24875"/>
    </cofactor>
</comment>
<evidence type="ECO:0000259" key="10">
    <source>
        <dbReference type="Pfam" id="PF20510"/>
    </source>
</evidence>
<dbReference type="Pfam" id="PF20510">
    <property type="entry name" value="HgmA_N"/>
    <property type="match status" value="1"/>
</dbReference>
<dbReference type="InterPro" id="IPR005708">
    <property type="entry name" value="Homogentis_dOase"/>
</dbReference>
<evidence type="ECO:0000313" key="11">
    <source>
        <dbReference type="EMBL" id="CAK4030993.1"/>
    </source>
</evidence>
<keyword evidence="5 9" id="KW-0479">Metal-binding</keyword>
<dbReference type="InterPro" id="IPR014710">
    <property type="entry name" value="RmlC-like_jellyroll"/>
</dbReference>
<reference evidence="11" key="1">
    <citation type="submission" date="2023-11" db="EMBL/GenBank/DDBJ databases">
        <authorList>
            <person name="Alioto T."/>
            <person name="Alioto T."/>
            <person name="Gomez Garrido J."/>
        </authorList>
    </citation>
    <scope>NUCLEOTIDE SEQUENCE</scope>
</reference>
<evidence type="ECO:0000256" key="4">
    <source>
        <dbReference type="ARBA" id="ARBA00013127"/>
    </source>
</evidence>
<protein>
    <recommendedName>
        <fullName evidence="4">homogentisate 1,2-dioxygenase</fullName>
        <ecNumber evidence="4">1.13.11.5</ecNumber>
    </recommendedName>
</protein>
<keyword evidence="7" id="KW-0560">Oxidoreductase</keyword>
<feature type="binding site" evidence="9">
    <location>
        <position position="368"/>
    </location>
    <ligand>
        <name>Fe cation</name>
        <dbReference type="ChEBI" id="CHEBI:24875"/>
    </ligand>
</feature>
<evidence type="ECO:0000313" key="12">
    <source>
        <dbReference type="Proteomes" id="UP001296104"/>
    </source>
</evidence>